<comment type="function">
    <text evidence="1">Plays a role in synthesis, processing and/or stability of 23S rRNA.</text>
</comment>
<dbReference type="InterPro" id="IPR003772">
    <property type="entry name" value="YceD"/>
</dbReference>
<evidence type="ECO:0000256" key="3">
    <source>
        <dbReference type="ARBA" id="ARBA00015716"/>
    </source>
</evidence>
<organism evidence="6 7">
    <name type="scientific">Methylotenera versatilis (strain 301)</name>
    <dbReference type="NCBI Taxonomy" id="666681"/>
    <lineage>
        <taxon>Bacteria</taxon>
        <taxon>Pseudomonadati</taxon>
        <taxon>Pseudomonadota</taxon>
        <taxon>Betaproteobacteria</taxon>
        <taxon>Nitrosomonadales</taxon>
        <taxon>Methylophilaceae</taxon>
        <taxon>Methylotenera</taxon>
    </lineage>
</organism>
<evidence type="ECO:0000256" key="1">
    <source>
        <dbReference type="ARBA" id="ARBA00002868"/>
    </source>
</evidence>
<evidence type="ECO:0000256" key="4">
    <source>
        <dbReference type="ARBA" id="ARBA00022517"/>
    </source>
</evidence>
<name>D7DI30_METV0</name>
<dbReference type="InterPro" id="IPR039255">
    <property type="entry name" value="YceD_bac"/>
</dbReference>
<comment type="similarity">
    <text evidence="2">Belongs to the DUF177 domain family.</text>
</comment>
<dbReference type="KEGG" id="meh:M301_1332"/>
<dbReference type="Pfam" id="PF02620">
    <property type="entry name" value="YceD"/>
    <property type="match status" value="1"/>
</dbReference>
<evidence type="ECO:0000256" key="2">
    <source>
        <dbReference type="ARBA" id="ARBA00010740"/>
    </source>
</evidence>
<dbReference type="eggNOG" id="COG1399">
    <property type="taxonomic scope" value="Bacteria"/>
</dbReference>
<protein>
    <recommendedName>
        <fullName evidence="3">Large ribosomal RNA subunit accumulation protein YceD</fullName>
    </recommendedName>
    <alternativeName>
        <fullName evidence="5">23S rRNA accumulation protein YceD</fullName>
    </alternativeName>
</protein>
<dbReference type="PANTHER" id="PTHR38099:SF1">
    <property type="entry name" value="LARGE RIBOSOMAL RNA SUBUNIT ACCUMULATION PROTEIN YCED"/>
    <property type="match status" value="1"/>
</dbReference>
<dbReference type="HOGENOM" id="CLU_094127_0_1_4"/>
<keyword evidence="7" id="KW-1185">Reference proteome</keyword>
<proteinExistence type="inferred from homology"/>
<reference evidence="7" key="1">
    <citation type="submission" date="2010-05" db="EMBL/GenBank/DDBJ databases">
        <title>Complete sequence of Methylotenera sp. 301.</title>
        <authorList>
            <person name="Lucas S."/>
            <person name="Copeland A."/>
            <person name="Lapidus A."/>
            <person name="Cheng J.-F."/>
            <person name="Bruce D."/>
            <person name="Goodwin L."/>
            <person name="Pitluck S."/>
            <person name="Clum A."/>
            <person name="Land M."/>
            <person name="Hauser L."/>
            <person name="Kyrpides N."/>
            <person name="Ivanova N."/>
            <person name="Chistoservova L."/>
            <person name="Kalyuzhnaya M."/>
            <person name="Woyke T."/>
        </authorList>
    </citation>
    <scope>NUCLEOTIDE SEQUENCE [LARGE SCALE GENOMIC DNA]</scope>
    <source>
        <strain evidence="7">301</strain>
    </source>
</reference>
<dbReference type="GO" id="GO:0042254">
    <property type="term" value="P:ribosome biogenesis"/>
    <property type="evidence" value="ECO:0007669"/>
    <property type="project" value="UniProtKB-KW"/>
</dbReference>
<dbReference type="Proteomes" id="UP000000383">
    <property type="component" value="Chromosome"/>
</dbReference>
<evidence type="ECO:0000313" key="7">
    <source>
        <dbReference type="Proteomes" id="UP000000383"/>
    </source>
</evidence>
<gene>
    <name evidence="6" type="ordered locus">M301_1332</name>
</gene>
<dbReference type="GO" id="GO:0005829">
    <property type="term" value="C:cytosol"/>
    <property type="evidence" value="ECO:0007669"/>
    <property type="project" value="TreeGrafter"/>
</dbReference>
<dbReference type="RefSeq" id="WP_013148029.1">
    <property type="nucleotide sequence ID" value="NC_014207.1"/>
</dbReference>
<dbReference type="EMBL" id="CP002056">
    <property type="protein sequence ID" value="ADI29715.1"/>
    <property type="molecule type" value="Genomic_DNA"/>
</dbReference>
<keyword evidence="4" id="KW-0690">Ribosome biogenesis</keyword>
<dbReference type="STRING" id="666681.M301_1332"/>
<accession>D7DI30</accession>
<evidence type="ECO:0000313" key="6">
    <source>
        <dbReference type="EMBL" id="ADI29715.1"/>
    </source>
</evidence>
<evidence type="ECO:0000256" key="5">
    <source>
        <dbReference type="ARBA" id="ARBA00031841"/>
    </source>
</evidence>
<dbReference type="PANTHER" id="PTHR38099">
    <property type="entry name" value="LARGE RIBOSOMAL RNA SUBUNIT ACCUMULATION PROTEIN YCED"/>
    <property type="match status" value="1"/>
</dbReference>
<dbReference type="OrthoDB" id="5297600at2"/>
<reference evidence="6 7" key="2">
    <citation type="journal article" date="2011" name="J. Bacteriol.">
        <title>Genomes of three methylotrophs from a single niche uncover genetic and metabolic divergence of Methylophilaceae.</title>
        <authorList>
            <person name="Lapidus A."/>
            <person name="Clum A."/>
            <person name="Labutti K."/>
            <person name="Kaluzhnaya M.G."/>
            <person name="Lim S."/>
            <person name="Beck D.A."/>
            <person name="Glavina Del Rio T."/>
            <person name="Nolan M."/>
            <person name="Mavromatis K."/>
            <person name="Huntemann M."/>
            <person name="Lucas S."/>
            <person name="Lidstrom M.E."/>
            <person name="Ivanova N."/>
            <person name="Chistoserdova L."/>
        </authorList>
    </citation>
    <scope>NUCLEOTIDE SEQUENCE [LARGE SCALE GENOMIC DNA]</scope>
    <source>
        <strain evidence="6 7">301</strain>
    </source>
</reference>
<sequence>MSHNTLLIDNIAFSKKNERIEGELSLQDCPRLEELMQSSNLTNPTKINHASLISYVLQGKTDAAGQHILQLTIVSSITTACQRCLNAMPLNINLNFNYLIGEVSDTDVEAVDVDNSDDYDLQQANKTMDLIALIEDEIIMAMPIAPMHEEGCTELTTQSGEKPNPFAVLKGLIKS</sequence>
<dbReference type="AlphaFoldDB" id="D7DI30"/>